<dbReference type="GeneTree" id="ENSGT00940000161239"/>
<reference evidence="3" key="1">
    <citation type="submission" date="2025-08" db="UniProtKB">
        <authorList>
            <consortium name="Ensembl"/>
        </authorList>
    </citation>
    <scope>IDENTIFICATION</scope>
</reference>
<accession>A0A8C5K9A3</accession>
<keyword evidence="2" id="KW-1133">Transmembrane helix</keyword>
<evidence type="ECO:0000313" key="4">
    <source>
        <dbReference type="Proteomes" id="UP000694385"/>
    </source>
</evidence>
<organism evidence="3 4">
    <name type="scientific">Jaculus jaculus</name>
    <name type="common">Lesser Egyptian jerboa</name>
    <dbReference type="NCBI Taxonomy" id="51337"/>
    <lineage>
        <taxon>Eukaryota</taxon>
        <taxon>Metazoa</taxon>
        <taxon>Chordata</taxon>
        <taxon>Craniata</taxon>
        <taxon>Vertebrata</taxon>
        <taxon>Euteleostomi</taxon>
        <taxon>Mammalia</taxon>
        <taxon>Eutheria</taxon>
        <taxon>Euarchontoglires</taxon>
        <taxon>Glires</taxon>
        <taxon>Rodentia</taxon>
        <taxon>Myomorpha</taxon>
        <taxon>Dipodoidea</taxon>
        <taxon>Dipodidae</taxon>
        <taxon>Dipodinae</taxon>
        <taxon>Jaculus</taxon>
    </lineage>
</organism>
<keyword evidence="2" id="KW-0812">Transmembrane</keyword>
<dbReference type="SUPFAM" id="SSF103473">
    <property type="entry name" value="MFS general substrate transporter"/>
    <property type="match status" value="1"/>
</dbReference>
<dbReference type="Gene3D" id="1.20.1250.20">
    <property type="entry name" value="MFS general substrate transporter like domains"/>
    <property type="match status" value="1"/>
</dbReference>
<dbReference type="OMA" id="LCKWICH"/>
<dbReference type="AlphaFoldDB" id="A0A8C5K9A3"/>
<proteinExistence type="predicted"/>
<dbReference type="Ensembl" id="ENSJJAT00000012129.1">
    <property type="protein sequence ID" value="ENSJJAP00000005745.1"/>
    <property type="gene ID" value="ENSJJAG00000010614.1"/>
</dbReference>
<protein>
    <recommendedName>
        <fullName evidence="5">Solute carrier family 22 member 9</fullName>
    </recommendedName>
</protein>
<evidence type="ECO:0008006" key="5">
    <source>
        <dbReference type="Google" id="ProtNLM"/>
    </source>
</evidence>
<reference evidence="3" key="2">
    <citation type="submission" date="2025-09" db="UniProtKB">
        <authorList>
            <consortium name="Ensembl"/>
        </authorList>
    </citation>
    <scope>IDENTIFICATION</scope>
</reference>
<comment type="subcellular location">
    <subcellularLocation>
        <location evidence="1">Membrane</location>
        <topology evidence="1">Multi-pass membrane protein</topology>
    </subcellularLocation>
</comment>
<evidence type="ECO:0000256" key="2">
    <source>
        <dbReference type="SAM" id="Phobius"/>
    </source>
</evidence>
<evidence type="ECO:0000256" key="1">
    <source>
        <dbReference type="ARBA" id="ARBA00004141"/>
    </source>
</evidence>
<sequence>VAFQDLLNQVSSLGRFQILQIAFLFMCNIMAVPHVLLENSILAISSHHCWIHLIDNDPTSDNDTGMFSQEALLRISILLDSGQRPEKCRHFTQPQKMLLYTNVTFSNMSEPGCVDGWGHEQSSFLSTTVTETVRSTVKEELEAAQSQPSLCDLFRSSNLCKWICHLSFVKFALWISDLGMFTHLQYLGSKVFLLQCLLDAVNIPVNYVVNFALNYIGRRKCQPLLMSLEGILTLALLFAPQEKHTKCMVLAALGGGFCYASGSSSLVHENELFPTII</sequence>
<dbReference type="GO" id="GO:0016020">
    <property type="term" value="C:membrane"/>
    <property type="evidence" value="ECO:0007669"/>
    <property type="project" value="UniProtKB-SubCell"/>
</dbReference>
<dbReference type="Proteomes" id="UP000694385">
    <property type="component" value="Unassembled WGS sequence"/>
</dbReference>
<keyword evidence="2" id="KW-0472">Membrane</keyword>
<evidence type="ECO:0000313" key="3">
    <source>
        <dbReference type="Ensembl" id="ENSJJAP00000005745.1"/>
    </source>
</evidence>
<dbReference type="InterPro" id="IPR036259">
    <property type="entry name" value="MFS_trans_sf"/>
</dbReference>
<keyword evidence="4" id="KW-1185">Reference proteome</keyword>
<name>A0A8C5K9A3_JACJA</name>
<feature type="transmembrane region" description="Helical" evidence="2">
    <location>
        <begin position="16"/>
        <end position="37"/>
    </location>
</feature>